<sequence length="463" mass="49502">MKHFSKLAFLLTLGLALGSCDKFVDDLSVDPNNPSNVDATNTLQGVIVADALVHEAEAARLSGIWTAQFTGSIAQYIPLNNYNVTSGNFDDIWDTSYYGVVAQARITAANAEAAGVFRLQGVAQILEAHMIGTLTSLFGDIPYREAVDRAQFPQPAFDPQPQIYDDLQKALDVAIANLGKSGGIPAAQDIFFAGSAPKWAGVANTLKARYYLQTKNYAAARTAAQSGISSPANSMIMPHLDASGGQNVYFQFTVNERGGYLTATNSYAAQLLDPARAGMANNRNTAATDESARFDYYFTAAPTGTTNYGLQEGEGFSAPDASFPLVTYVENQLIIAEASAILNSSGDNATALTALNNVRAALQAQYAGSTYAPYTLATLPGTGTDNAKLLREIRTERYLTFIGQIGAFNDARRTNNALGLPLKTSGAPSLPQRFLYPQSEINTNRNQVPSPLPGLFDQTPVNK</sequence>
<accession>A0ABX2Q3G3</accession>
<name>A0ABX2Q3G3_9BACT</name>
<dbReference type="EMBL" id="JABKAV010000021">
    <property type="protein sequence ID" value="NVO85089.1"/>
    <property type="molecule type" value="Genomic_DNA"/>
</dbReference>
<dbReference type="InterPro" id="IPR041662">
    <property type="entry name" value="SusD-like_2"/>
</dbReference>
<evidence type="ECO:0000256" key="1">
    <source>
        <dbReference type="SAM" id="MobiDB-lite"/>
    </source>
</evidence>
<dbReference type="PROSITE" id="PS51257">
    <property type="entry name" value="PROKAR_LIPOPROTEIN"/>
    <property type="match status" value="1"/>
</dbReference>
<dbReference type="Gene3D" id="1.25.40.390">
    <property type="match status" value="1"/>
</dbReference>
<comment type="caution">
    <text evidence="2">The sequence shown here is derived from an EMBL/GenBank/DDBJ whole genome shotgun (WGS) entry which is preliminary data.</text>
</comment>
<feature type="region of interest" description="Disordered" evidence="1">
    <location>
        <begin position="440"/>
        <end position="463"/>
    </location>
</feature>
<organism evidence="2 3">
    <name type="scientific">Hymenobacter terrestris</name>
    <dbReference type="NCBI Taxonomy" id="2748310"/>
    <lineage>
        <taxon>Bacteria</taxon>
        <taxon>Pseudomonadati</taxon>
        <taxon>Bacteroidota</taxon>
        <taxon>Cytophagia</taxon>
        <taxon>Cytophagales</taxon>
        <taxon>Hymenobacteraceae</taxon>
        <taxon>Hymenobacter</taxon>
    </lineage>
</organism>
<keyword evidence="3" id="KW-1185">Reference proteome</keyword>
<dbReference type="InterPro" id="IPR011990">
    <property type="entry name" value="TPR-like_helical_dom_sf"/>
</dbReference>
<feature type="compositionally biased region" description="Polar residues" evidence="1">
    <location>
        <begin position="440"/>
        <end position="449"/>
    </location>
</feature>
<dbReference type="RefSeq" id="WP_176899760.1">
    <property type="nucleotide sequence ID" value="NZ_JABKAV010000021.1"/>
</dbReference>
<gene>
    <name evidence="2" type="ORF">HW556_09365</name>
</gene>
<protein>
    <submittedName>
        <fullName evidence="2">SusD/RagB family nutrient-binding outer membrane lipoprotein</fullName>
    </submittedName>
</protein>
<dbReference type="Proteomes" id="UP000626554">
    <property type="component" value="Unassembled WGS sequence"/>
</dbReference>
<evidence type="ECO:0000313" key="3">
    <source>
        <dbReference type="Proteomes" id="UP000626554"/>
    </source>
</evidence>
<reference evidence="2 3" key="1">
    <citation type="submission" date="2020-05" db="EMBL/GenBank/DDBJ databases">
        <title>Hymenobacter terrestris sp. nov. and Hymenobacter lapidiphilus sp. nov., isolated from regoliths in Antarctica.</title>
        <authorList>
            <person name="Sedlacek I."/>
            <person name="Pantucek R."/>
            <person name="Zeman M."/>
            <person name="Holochova P."/>
            <person name="Kralova S."/>
            <person name="Stankova E."/>
            <person name="Sedo O."/>
            <person name="Micenkova L."/>
            <person name="Svec P."/>
            <person name="Gupta V."/>
            <person name="Sood U."/>
            <person name="Korpole U.S."/>
            <person name="Lal R."/>
        </authorList>
    </citation>
    <scope>NUCLEOTIDE SEQUENCE [LARGE SCALE GENOMIC DNA]</scope>
    <source>
        <strain evidence="2 3">P5252</strain>
    </source>
</reference>
<dbReference type="SUPFAM" id="SSF48452">
    <property type="entry name" value="TPR-like"/>
    <property type="match status" value="1"/>
</dbReference>
<proteinExistence type="predicted"/>
<dbReference type="Pfam" id="PF12771">
    <property type="entry name" value="SusD-like_2"/>
    <property type="match status" value="1"/>
</dbReference>
<keyword evidence="2" id="KW-0449">Lipoprotein</keyword>
<evidence type="ECO:0000313" key="2">
    <source>
        <dbReference type="EMBL" id="NVO85089.1"/>
    </source>
</evidence>